<dbReference type="InterPro" id="IPR036388">
    <property type="entry name" value="WH-like_DNA-bd_sf"/>
</dbReference>
<dbReference type="PANTHER" id="PTHR30537">
    <property type="entry name" value="HTH-TYPE TRANSCRIPTIONAL REGULATOR"/>
    <property type="match status" value="1"/>
</dbReference>
<dbReference type="GO" id="GO:0003677">
    <property type="term" value="F:DNA binding"/>
    <property type="evidence" value="ECO:0007669"/>
    <property type="project" value="UniProtKB-KW"/>
</dbReference>
<dbReference type="Pfam" id="PF00126">
    <property type="entry name" value="HTH_1"/>
    <property type="match status" value="1"/>
</dbReference>
<evidence type="ECO:0000256" key="4">
    <source>
        <dbReference type="ARBA" id="ARBA00023163"/>
    </source>
</evidence>
<evidence type="ECO:0000256" key="1">
    <source>
        <dbReference type="ARBA" id="ARBA00009437"/>
    </source>
</evidence>
<protein>
    <submittedName>
        <fullName evidence="6">LysR family transcriptional regulator</fullName>
    </submittedName>
</protein>
<evidence type="ECO:0000256" key="2">
    <source>
        <dbReference type="ARBA" id="ARBA00023015"/>
    </source>
</evidence>
<keyword evidence="4" id="KW-0804">Transcription</keyword>
<dbReference type="Proteomes" id="UP000189628">
    <property type="component" value="Chromosome"/>
</dbReference>
<dbReference type="SUPFAM" id="SSF46785">
    <property type="entry name" value="Winged helix' DNA-binding domain"/>
    <property type="match status" value="1"/>
</dbReference>
<gene>
    <name evidence="6" type="ORF">B0B51_14370</name>
</gene>
<name>A0A1U9VKB7_9RALS</name>
<dbReference type="PANTHER" id="PTHR30537:SF5">
    <property type="entry name" value="HTH-TYPE TRANSCRIPTIONAL ACTIVATOR TTDR-RELATED"/>
    <property type="match status" value="1"/>
</dbReference>
<dbReference type="InterPro" id="IPR000847">
    <property type="entry name" value="LysR_HTH_N"/>
</dbReference>
<dbReference type="Gene3D" id="1.10.10.10">
    <property type="entry name" value="Winged helix-like DNA-binding domain superfamily/Winged helix DNA-binding domain"/>
    <property type="match status" value="1"/>
</dbReference>
<keyword evidence="3" id="KW-0238">DNA-binding</keyword>
<dbReference type="InterPro" id="IPR036390">
    <property type="entry name" value="WH_DNA-bd_sf"/>
</dbReference>
<dbReference type="CDD" id="cd08422">
    <property type="entry name" value="PBP2_CrgA_like"/>
    <property type="match status" value="1"/>
</dbReference>
<organism evidence="6 7">
    <name type="scientific">blood disease bacterium A2-HR MARDI</name>
    <dbReference type="NCBI Taxonomy" id="1944648"/>
    <lineage>
        <taxon>Bacteria</taxon>
        <taxon>Pseudomonadati</taxon>
        <taxon>Pseudomonadota</taxon>
        <taxon>Betaproteobacteria</taxon>
        <taxon>Burkholderiales</taxon>
        <taxon>Burkholderiaceae</taxon>
        <taxon>Ralstonia</taxon>
        <taxon>Ralstonia solanacearum species complex</taxon>
    </lineage>
</organism>
<sequence>MPINELRAIATFAKAVELGSIRRAAAAQGVTPQAASQALAQLEVHLGVRLLHRTTRSLALTDEGQRFLETAQPALAALERALNQVRESKDEIAGPLRIVGPKSSFAAILMPVIDEFCRLYPQVQPDVQLDDGKSNWVLERVDVGFRIGTSPDEGVIARRLFPVQLMICAAPSYLERHGAPKSLEELATHRCSAFRHPAKDQVLPWYLNIDGEIVHRHISPTFSTNDTELELQAVLAGQVVGQIANLAAAAHIRAGRLVPLLLQHMSDHIGVHLYYGSRTAQPRRVRAFIDLAIQRLLETPTYVLSAKELALAVARQGKTKRSR</sequence>
<dbReference type="Pfam" id="PF03466">
    <property type="entry name" value="LysR_substrate"/>
    <property type="match status" value="1"/>
</dbReference>
<evidence type="ECO:0000313" key="7">
    <source>
        <dbReference type="Proteomes" id="UP000189628"/>
    </source>
</evidence>
<keyword evidence="2" id="KW-0805">Transcription regulation</keyword>
<dbReference type="AlphaFoldDB" id="A0A1U9VKB7"/>
<dbReference type="InterPro" id="IPR005119">
    <property type="entry name" value="LysR_subst-bd"/>
</dbReference>
<dbReference type="Gene3D" id="3.40.190.290">
    <property type="match status" value="1"/>
</dbReference>
<evidence type="ECO:0000313" key="6">
    <source>
        <dbReference type="EMBL" id="AQW31016.1"/>
    </source>
</evidence>
<feature type="domain" description="HTH lysR-type" evidence="5">
    <location>
        <begin position="1"/>
        <end position="61"/>
    </location>
</feature>
<dbReference type="EMBL" id="CP019911">
    <property type="protein sequence ID" value="AQW31016.1"/>
    <property type="molecule type" value="Genomic_DNA"/>
</dbReference>
<dbReference type="InterPro" id="IPR058163">
    <property type="entry name" value="LysR-type_TF_proteobact-type"/>
</dbReference>
<dbReference type="PROSITE" id="PS50931">
    <property type="entry name" value="HTH_LYSR"/>
    <property type="match status" value="1"/>
</dbReference>
<dbReference type="GO" id="GO:0003700">
    <property type="term" value="F:DNA-binding transcription factor activity"/>
    <property type="evidence" value="ECO:0007669"/>
    <property type="project" value="InterPro"/>
</dbReference>
<dbReference type="FunFam" id="1.10.10.10:FF:000001">
    <property type="entry name" value="LysR family transcriptional regulator"/>
    <property type="match status" value="1"/>
</dbReference>
<dbReference type="RefSeq" id="WP_078222866.1">
    <property type="nucleotide sequence ID" value="NZ_CP019911.1"/>
</dbReference>
<dbReference type="SUPFAM" id="SSF53850">
    <property type="entry name" value="Periplasmic binding protein-like II"/>
    <property type="match status" value="1"/>
</dbReference>
<comment type="similarity">
    <text evidence="1">Belongs to the LysR transcriptional regulatory family.</text>
</comment>
<evidence type="ECO:0000259" key="5">
    <source>
        <dbReference type="PROSITE" id="PS50931"/>
    </source>
</evidence>
<reference evidence="6 7" key="1">
    <citation type="submission" date="2017-02" db="EMBL/GenBank/DDBJ databases">
        <title>Blood Disease Bacterium A2-HR MARDI.</title>
        <authorList>
            <person name="Badrun R."/>
            <person name="Abu Bakar N."/>
            <person name="Laboh R."/>
        </authorList>
    </citation>
    <scope>NUCLEOTIDE SEQUENCE [LARGE SCALE GENOMIC DNA]</scope>
    <source>
        <strain evidence="6 7">A2-HR MARDI</strain>
    </source>
</reference>
<evidence type="ECO:0000256" key="3">
    <source>
        <dbReference type="ARBA" id="ARBA00023125"/>
    </source>
</evidence>
<accession>A0A1U9VKB7</accession>
<proteinExistence type="inferred from homology"/>